<comment type="caution">
    <text evidence="3">The sequence shown here is derived from an EMBL/GenBank/DDBJ whole genome shotgun (WGS) entry which is preliminary data.</text>
</comment>
<keyword evidence="2" id="KW-0472">Membrane</keyword>
<reference evidence="3" key="2">
    <citation type="journal article" date="2021" name="PeerJ">
        <title>Extensive microbial diversity within the chicken gut microbiome revealed by metagenomics and culture.</title>
        <authorList>
            <person name="Gilroy R."/>
            <person name="Ravi A."/>
            <person name="Getino M."/>
            <person name="Pursley I."/>
            <person name="Horton D.L."/>
            <person name="Alikhan N.F."/>
            <person name="Baker D."/>
            <person name="Gharbi K."/>
            <person name="Hall N."/>
            <person name="Watson M."/>
            <person name="Adriaenssens E.M."/>
            <person name="Foster-Nyarko E."/>
            <person name="Jarju S."/>
            <person name="Secka A."/>
            <person name="Antonio M."/>
            <person name="Oren A."/>
            <person name="Chaudhuri R.R."/>
            <person name="La Ragione R."/>
            <person name="Hildebrand F."/>
            <person name="Pallen M.J."/>
        </authorList>
    </citation>
    <scope>NUCLEOTIDE SEQUENCE</scope>
    <source>
        <strain evidence="3">10406</strain>
    </source>
</reference>
<evidence type="ECO:0000256" key="2">
    <source>
        <dbReference type="SAM" id="Phobius"/>
    </source>
</evidence>
<accession>A0A9D1NAR1</accession>
<organism evidence="3 4">
    <name type="scientific">Candidatus Limadaptatus stercoripullorum</name>
    <dbReference type="NCBI Taxonomy" id="2840846"/>
    <lineage>
        <taxon>Bacteria</taxon>
        <taxon>Bacillati</taxon>
        <taxon>Bacillota</taxon>
        <taxon>Clostridia</taxon>
        <taxon>Eubacteriales</taxon>
        <taxon>Candidatus Limadaptatus</taxon>
    </lineage>
</organism>
<protein>
    <submittedName>
        <fullName evidence="3">Uncharacterized protein</fullName>
    </submittedName>
</protein>
<keyword evidence="2" id="KW-1133">Transmembrane helix</keyword>
<feature type="transmembrane region" description="Helical" evidence="2">
    <location>
        <begin position="58"/>
        <end position="77"/>
    </location>
</feature>
<dbReference type="EMBL" id="DVOE01000079">
    <property type="protein sequence ID" value="HIU99223.1"/>
    <property type="molecule type" value="Genomic_DNA"/>
</dbReference>
<keyword evidence="2" id="KW-0812">Transmembrane</keyword>
<feature type="transmembrane region" description="Helical" evidence="2">
    <location>
        <begin position="89"/>
        <end position="112"/>
    </location>
</feature>
<dbReference type="Proteomes" id="UP000886857">
    <property type="component" value="Unassembled WGS sequence"/>
</dbReference>
<feature type="transmembrane region" description="Helical" evidence="2">
    <location>
        <begin position="7"/>
        <end position="30"/>
    </location>
</feature>
<name>A0A9D1NAR1_9FIRM</name>
<evidence type="ECO:0000256" key="1">
    <source>
        <dbReference type="SAM" id="MobiDB-lite"/>
    </source>
</evidence>
<proteinExistence type="predicted"/>
<feature type="compositionally biased region" description="Low complexity" evidence="1">
    <location>
        <begin position="171"/>
        <end position="202"/>
    </location>
</feature>
<gene>
    <name evidence="3" type="ORF">IAC73_05220</name>
</gene>
<evidence type="ECO:0000313" key="3">
    <source>
        <dbReference type="EMBL" id="HIU99223.1"/>
    </source>
</evidence>
<evidence type="ECO:0000313" key="4">
    <source>
        <dbReference type="Proteomes" id="UP000886857"/>
    </source>
</evidence>
<dbReference type="AlphaFoldDB" id="A0A9D1NAR1"/>
<sequence length="257" mass="27159">MRIVSSVTSILVYIVIIILGVLALAAPYALEYYEFEASTQSDLEAISIAMGSEFFMTAPLPIGIFGLFANILALVFLTGGRREKKLGNITGETLSGVFVNAGRLLVALILAICSGDFELPGLRYSANAVFRYSILAVSIIIITGSLAAILMGFVRKRPAKEEKAVPAVTEQPKAAPAASAAPAQPARPAQSARPAQPVAPVQPAVPEQPAYAPLEQEESAAAGWYDAYGGYYDGYGGYYDTAGGYYAPDGTYYPPEG</sequence>
<reference evidence="3" key="1">
    <citation type="submission" date="2020-10" db="EMBL/GenBank/DDBJ databases">
        <authorList>
            <person name="Gilroy R."/>
        </authorList>
    </citation>
    <scope>NUCLEOTIDE SEQUENCE</scope>
    <source>
        <strain evidence="3">10406</strain>
    </source>
</reference>
<feature type="transmembrane region" description="Helical" evidence="2">
    <location>
        <begin position="132"/>
        <end position="154"/>
    </location>
</feature>
<feature type="region of interest" description="Disordered" evidence="1">
    <location>
        <begin position="164"/>
        <end position="202"/>
    </location>
</feature>